<organism evidence="1 2">
    <name type="scientific">Hyaloperonospora arabidopsidis (strain Emoy2)</name>
    <name type="common">Downy mildew agent</name>
    <name type="synonym">Peronospora arabidopsidis</name>
    <dbReference type="NCBI Taxonomy" id="559515"/>
    <lineage>
        <taxon>Eukaryota</taxon>
        <taxon>Sar</taxon>
        <taxon>Stramenopiles</taxon>
        <taxon>Oomycota</taxon>
        <taxon>Peronosporomycetes</taxon>
        <taxon>Peronosporales</taxon>
        <taxon>Peronosporaceae</taxon>
        <taxon>Hyaloperonospora</taxon>
    </lineage>
</organism>
<name>M4B581_HYAAE</name>
<protein>
    <submittedName>
        <fullName evidence="1">Uncharacterized protein</fullName>
    </submittedName>
</protein>
<dbReference type="EnsemblProtists" id="HpaT801431">
    <property type="protein sequence ID" value="HpaP801431"/>
    <property type="gene ID" value="HpaG801431"/>
</dbReference>
<reference evidence="1" key="2">
    <citation type="submission" date="2015-06" db="UniProtKB">
        <authorList>
            <consortium name="EnsemblProtists"/>
        </authorList>
    </citation>
    <scope>IDENTIFICATION</scope>
    <source>
        <strain evidence="1">Emoy2</strain>
    </source>
</reference>
<evidence type="ECO:0000313" key="2">
    <source>
        <dbReference type="Proteomes" id="UP000011713"/>
    </source>
</evidence>
<dbReference type="STRING" id="559515.M4B581"/>
<sequence length="64" mass="7101">MPTLAELFPSTPTLVTSSLLFIPSILHLTRISTSLELQNPFSERITLTTLDLKLYPCENQILGA</sequence>
<dbReference type="HOGENOM" id="CLU_2872425_0_0_1"/>
<dbReference type="AlphaFoldDB" id="M4B581"/>
<evidence type="ECO:0000313" key="1">
    <source>
        <dbReference type="EnsemblProtists" id="HpaP801431"/>
    </source>
</evidence>
<accession>M4B581</accession>
<dbReference type="InParanoid" id="M4B581"/>
<proteinExistence type="predicted"/>
<reference evidence="2" key="1">
    <citation type="journal article" date="2010" name="Science">
        <title>Signatures of adaptation to obligate biotrophy in the Hyaloperonospora arabidopsidis genome.</title>
        <authorList>
            <person name="Baxter L."/>
            <person name="Tripathy S."/>
            <person name="Ishaque N."/>
            <person name="Boot N."/>
            <person name="Cabral A."/>
            <person name="Kemen E."/>
            <person name="Thines M."/>
            <person name="Ah-Fong A."/>
            <person name="Anderson R."/>
            <person name="Badejoko W."/>
            <person name="Bittner-Eddy P."/>
            <person name="Boore J.L."/>
            <person name="Chibucos M.C."/>
            <person name="Coates M."/>
            <person name="Dehal P."/>
            <person name="Delehaunty K."/>
            <person name="Dong S."/>
            <person name="Downton P."/>
            <person name="Dumas B."/>
            <person name="Fabro G."/>
            <person name="Fronick C."/>
            <person name="Fuerstenberg S.I."/>
            <person name="Fulton L."/>
            <person name="Gaulin E."/>
            <person name="Govers F."/>
            <person name="Hughes L."/>
            <person name="Humphray S."/>
            <person name="Jiang R.H."/>
            <person name="Judelson H."/>
            <person name="Kamoun S."/>
            <person name="Kyung K."/>
            <person name="Meijer H."/>
            <person name="Minx P."/>
            <person name="Morris P."/>
            <person name="Nelson J."/>
            <person name="Phuntumart V."/>
            <person name="Qutob D."/>
            <person name="Rehmany A."/>
            <person name="Rougon-Cardoso A."/>
            <person name="Ryden P."/>
            <person name="Torto-Alalibo T."/>
            <person name="Studholme D."/>
            <person name="Wang Y."/>
            <person name="Win J."/>
            <person name="Wood J."/>
            <person name="Clifton S.W."/>
            <person name="Rogers J."/>
            <person name="Van den Ackerveken G."/>
            <person name="Jones J.D."/>
            <person name="McDowell J.M."/>
            <person name="Beynon J."/>
            <person name="Tyler B.M."/>
        </authorList>
    </citation>
    <scope>NUCLEOTIDE SEQUENCE [LARGE SCALE GENOMIC DNA]</scope>
    <source>
        <strain evidence="2">Emoy2</strain>
    </source>
</reference>
<dbReference type="Proteomes" id="UP000011713">
    <property type="component" value="Unassembled WGS sequence"/>
</dbReference>
<keyword evidence="2" id="KW-1185">Reference proteome</keyword>
<dbReference type="VEuPathDB" id="FungiDB:HpaG801431"/>
<dbReference type="EMBL" id="JH598325">
    <property type="status" value="NOT_ANNOTATED_CDS"/>
    <property type="molecule type" value="Genomic_DNA"/>
</dbReference>